<dbReference type="InterPro" id="IPR027417">
    <property type="entry name" value="P-loop_NTPase"/>
</dbReference>
<proteinExistence type="predicted"/>
<keyword evidence="4" id="KW-1185">Reference proteome</keyword>
<dbReference type="PANTHER" id="PTHR37096">
    <property type="entry name" value="YALI0E33429P"/>
    <property type="match status" value="1"/>
</dbReference>
<dbReference type="Proteomes" id="UP000076798">
    <property type="component" value="Unassembled WGS sequence"/>
</dbReference>
<organism evidence="3 4">
    <name type="scientific">Sistotremastrum suecicum HHB10207 ss-3</name>
    <dbReference type="NCBI Taxonomy" id="1314776"/>
    <lineage>
        <taxon>Eukaryota</taxon>
        <taxon>Fungi</taxon>
        <taxon>Dikarya</taxon>
        <taxon>Basidiomycota</taxon>
        <taxon>Agaricomycotina</taxon>
        <taxon>Agaricomycetes</taxon>
        <taxon>Sistotremastrales</taxon>
        <taxon>Sistotremastraceae</taxon>
        <taxon>Sistotremastrum</taxon>
    </lineage>
</organism>
<feature type="coiled-coil region" evidence="1">
    <location>
        <begin position="45"/>
        <end position="72"/>
    </location>
</feature>
<evidence type="ECO:0008006" key="5">
    <source>
        <dbReference type="Google" id="ProtNLM"/>
    </source>
</evidence>
<protein>
    <recommendedName>
        <fullName evidence="5">ATPase domain-containing protein</fullName>
    </recommendedName>
</protein>
<evidence type="ECO:0000256" key="1">
    <source>
        <dbReference type="SAM" id="Coils"/>
    </source>
</evidence>
<dbReference type="InterPro" id="IPR051667">
    <property type="entry name" value="Archaeal_ATPase_domain"/>
</dbReference>
<gene>
    <name evidence="3" type="ORF">SISSUDRAFT_1002460</name>
</gene>
<reference evidence="3 4" key="1">
    <citation type="journal article" date="2016" name="Mol. Biol. Evol.">
        <title>Comparative Genomics of Early-Diverging Mushroom-Forming Fungi Provides Insights into the Origins of Lignocellulose Decay Capabilities.</title>
        <authorList>
            <person name="Nagy L.G."/>
            <person name="Riley R."/>
            <person name="Tritt A."/>
            <person name="Adam C."/>
            <person name="Daum C."/>
            <person name="Floudas D."/>
            <person name="Sun H."/>
            <person name="Yadav J.S."/>
            <person name="Pangilinan J."/>
            <person name="Larsson K.H."/>
            <person name="Matsuura K."/>
            <person name="Barry K."/>
            <person name="Labutti K."/>
            <person name="Kuo R."/>
            <person name="Ohm R.A."/>
            <person name="Bhattacharya S.S."/>
            <person name="Shirouzu T."/>
            <person name="Yoshinaga Y."/>
            <person name="Martin F.M."/>
            <person name="Grigoriev I.V."/>
            <person name="Hibbett D.S."/>
        </authorList>
    </citation>
    <scope>NUCLEOTIDE SEQUENCE [LARGE SCALE GENOMIC DNA]</scope>
    <source>
        <strain evidence="3 4">HHB10207 ss-3</strain>
    </source>
</reference>
<dbReference type="SUPFAM" id="SSF52540">
    <property type="entry name" value="P-loop containing nucleoside triphosphate hydrolases"/>
    <property type="match status" value="1"/>
</dbReference>
<dbReference type="AlphaFoldDB" id="A0A166F1Q8"/>
<evidence type="ECO:0000256" key="2">
    <source>
        <dbReference type="SAM" id="MobiDB-lite"/>
    </source>
</evidence>
<sequence>MASGLVRYGLLSNRIALIRLRLPTVQRRHFIGEILGVITRPGDTLRSLAESRKLLEEARQELQETRERAQLRPTHTFSPLPNFFPRHAELEALERALAEIPAFTILFGASSVGKTALLRQVLSKSDKYHVLHFDLRIAGFADLKSLYFSLASQMEEYFGKLKDLDGWGKEWEKEAWAFKHDRLGVERRLEKEGEKVETSDIARVMEIFQSSLLRYWNFKPEVESKSKDKAEHDPAGPHPHKGPESREADVTNKKIPVFFLDEAHKLPALIQSPEAMKILLDSMLVLTKQDRLCHVIHATSDSFYQTWLRQLNVMQHCKIISVGDCTRSETRIFFENRLPLDVPEHLQAGLDFDKLYDAFGGKLAHWGDYLDDYVNAGGNLTIEQSSHFVQAHALLNLQLVHSVNPSNKEDDKVQNFQIYSAVTQHGSPSSNTTSLASNGDDSQIGTFTADHLLTVMRRLVGSDAEKEGGKRPRSIPYFPLCREFGVQAVDAMVRGRLLELRWTRTVSEEKDEDENLSIAVGPRLVPTTPILGYAMRTVLKEWEKQS</sequence>
<name>A0A166F1Q8_9AGAM</name>
<dbReference type="PANTHER" id="PTHR37096:SF1">
    <property type="entry name" value="AAA+ ATPASE DOMAIN-CONTAINING PROTEIN"/>
    <property type="match status" value="1"/>
</dbReference>
<evidence type="ECO:0000313" key="4">
    <source>
        <dbReference type="Proteomes" id="UP000076798"/>
    </source>
</evidence>
<dbReference type="Gene3D" id="3.40.50.300">
    <property type="entry name" value="P-loop containing nucleotide triphosphate hydrolases"/>
    <property type="match status" value="1"/>
</dbReference>
<feature type="region of interest" description="Disordered" evidence="2">
    <location>
        <begin position="226"/>
        <end position="248"/>
    </location>
</feature>
<accession>A0A166F1Q8</accession>
<dbReference type="EMBL" id="KV428036">
    <property type="protein sequence ID" value="KZT40183.1"/>
    <property type="molecule type" value="Genomic_DNA"/>
</dbReference>
<keyword evidence="1" id="KW-0175">Coiled coil</keyword>
<dbReference type="OrthoDB" id="2150628at2759"/>
<evidence type="ECO:0000313" key="3">
    <source>
        <dbReference type="EMBL" id="KZT40183.1"/>
    </source>
</evidence>
<dbReference type="STRING" id="1314776.A0A166F1Q8"/>